<evidence type="ECO:0000313" key="3">
    <source>
        <dbReference type="Proteomes" id="UP000654075"/>
    </source>
</evidence>
<protein>
    <submittedName>
        <fullName evidence="2">Uncharacterized protein</fullName>
    </submittedName>
</protein>
<sequence>MLQGMNFQSCQHWCFGDTGEGSGAPTVFTVGSPEFFGTDFDLCQLLSQQGIGFVIDARPAHFSEIEALRQACSHRQCVLFEGPQTQPDDCRRHVVNKLRSCGIEVHHVSAAETWSMASGSLGLEEQQYSEEYARHHGNFEAGEQGSWHDEGTAASTAPFPVAVIPPKNGVHKGTLVYLHPFGHGNTRYLQAQNIFAQNDVRIVLPLAACLPVASQGGRKQLSWFNSVPSFAKSSASNAQGGAAGGDPRAESE</sequence>
<comment type="caution">
    <text evidence="2">The sequence shown here is derived from an EMBL/GenBank/DDBJ whole genome shotgun (WGS) entry which is preliminary data.</text>
</comment>
<feature type="region of interest" description="Disordered" evidence="1">
    <location>
        <begin position="231"/>
        <end position="252"/>
    </location>
</feature>
<gene>
    <name evidence="2" type="ORF">PGLA1383_LOCUS38719</name>
</gene>
<dbReference type="Proteomes" id="UP000654075">
    <property type="component" value="Unassembled WGS sequence"/>
</dbReference>
<keyword evidence="3" id="KW-1185">Reference proteome</keyword>
<dbReference type="EMBL" id="CAJNNV010027668">
    <property type="protein sequence ID" value="CAE8621198.1"/>
    <property type="molecule type" value="Genomic_DNA"/>
</dbReference>
<proteinExistence type="predicted"/>
<evidence type="ECO:0000313" key="2">
    <source>
        <dbReference type="EMBL" id="CAE8621198.1"/>
    </source>
</evidence>
<organism evidence="2 3">
    <name type="scientific">Polarella glacialis</name>
    <name type="common">Dinoflagellate</name>
    <dbReference type="NCBI Taxonomy" id="89957"/>
    <lineage>
        <taxon>Eukaryota</taxon>
        <taxon>Sar</taxon>
        <taxon>Alveolata</taxon>
        <taxon>Dinophyceae</taxon>
        <taxon>Suessiales</taxon>
        <taxon>Suessiaceae</taxon>
        <taxon>Polarella</taxon>
    </lineage>
</organism>
<dbReference type="AlphaFoldDB" id="A0A813G4E2"/>
<accession>A0A813G4E2</accession>
<feature type="non-terminal residue" evidence="2">
    <location>
        <position position="1"/>
    </location>
</feature>
<evidence type="ECO:0000256" key="1">
    <source>
        <dbReference type="SAM" id="MobiDB-lite"/>
    </source>
</evidence>
<name>A0A813G4E2_POLGL</name>
<reference evidence="2" key="1">
    <citation type="submission" date="2021-02" db="EMBL/GenBank/DDBJ databases">
        <authorList>
            <person name="Dougan E. K."/>
            <person name="Rhodes N."/>
            <person name="Thang M."/>
            <person name="Chan C."/>
        </authorList>
    </citation>
    <scope>NUCLEOTIDE SEQUENCE</scope>
</reference>